<dbReference type="CDD" id="cd19534">
    <property type="entry name" value="E_NRPS"/>
    <property type="match status" value="1"/>
</dbReference>
<feature type="domain" description="Carrier" evidence="6">
    <location>
        <begin position="5528"/>
        <end position="5603"/>
    </location>
</feature>
<dbReference type="InterPro" id="IPR023213">
    <property type="entry name" value="CAT-like_dom_sf"/>
</dbReference>
<dbReference type="InterPro" id="IPR036736">
    <property type="entry name" value="ACP-like_sf"/>
</dbReference>
<dbReference type="Pfam" id="PF00550">
    <property type="entry name" value="PP-binding"/>
    <property type="match status" value="5"/>
</dbReference>
<dbReference type="PANTHER" id="PTHR45527:SF1">
    <property type="entry name" value="FATTY ACID SYNTHASE"/>
    <property type="match status" value="1"/>
</dbReference>
<keyword evidence="4" id="KW-0677">Repeat</keyword>
<dbReference type="Gene3D" id="2.30.38.10">
    <property type="entry name" value="Luciferase, Domain 3"/>
    <property type="match status" value="5"/>
</dbReference>
<keyword evidence="5" id="KW-0045">Antibiotic biosynthesis</keyword>
<dbReference type="Pfam" id="PF00668">
    <property type="entry name" value="Condensation"/>
    <property type="match status" value="6"/>
</dbReference>
<dbReference type="CDD" id="cd12116">
    <property type="entry name" value="A_NRPS_Ta1_like"/>
    <property type="match status" value="1"/>
</dbReference>
<dbReference type="EMBL" id="JBHUCM010000001">
    <property type="protein sequence ID" value="MFD1535419.1"/>
    <property type="molecule type" value="Genomic_DNA"/>
</dbReference>
<dbReference type="NCBIfam" id="TIGR01720">
    <property type="entry name" value="NRPS-para261"/>
    <property type="match status" value="1"/>
</dbReference>
<dbReference type="Gene3D" id="1.10.1200.10">
    <property type="entry name" value="ACP-like"/>
    <property type="match status" value="5"/>
</dbReference>
<dbReference type="SMART" id="SM01294">
    <property type="entry name" value="PKS_PP_betabranch"/>
    <property type="match status" value="1"/>
</dbReference>
<protein>
    <submittedName>
        <fullName evidence="7">Non-ribosomal peptide synthase/polyketide synthase</fullName>
    </submittedName>
</protein>
<feature type="domain" description="Carrier" evidence="6">
    <location>
        <begin position="4514"/>
        <end position="4589"/>
    </location>
</feature>
<proteinExistence type="predicted"/>
<dbReference type="NCBIfam" id="NF003417">
    <property type="entry name" value="PRK04813.1"/>
    <property type="match status" value="5"/>
</dbReference>
<dbReference type="InterPro" id="IPR006162">
    <property type="entry name" value="Ppantetheine_attach_site"/>
</dbReference>
<name>A0ABW4FYF8_9ACTN</name>
<dbReference type="PROSITE" id="PS50075">
    <property type="entry name" value="CARRIER"/>
    <property type="match status" value="5"/>
</dbReference>
<dbReference type="InterPro" id="IPR000873">
    <property type="entry name" value="AMP-dep_synth/lig_dom"/>
</dbReference>
<gene>
    <name evidence="7" type="ORF">ACFSJ0_00155</name>
</gene>
<dbReference type="InterPro" id="IPR020806">
    <property type="entry name" value="PKS_PP-bd"/>
</dbReference>
<dbReference type="Pfam" id="PF00501">
    <property type="entry name" value="AMP-binding"/>
    <property type="match status" value="5"/>
</dbReference>
<dbReference type="Gene3D" id="3.40.50.980">
    <property type="match status" value="10"/>
</dbReference>
<comment type="caution">
    <text evidence="7">The sequence shown here is derived from an EMBL/GenBank/DDBJ whole genome shotgun (WGS) entry which is preliminary data.</text>
</comment>
<dbReference type="Proteomes" id="UP001597097">
    <property type="component" value="Unassembled WGS sequence"/>
</dbReference>
<comment type="cofactor">
    <cofactor evidence="1">
        <name>pantetheine 4'-phosphate</name>
        <dbReference type="ChEBI" id="CHEBI:47942"/>
    </cofactor>
</comment>
<evidence type="ECO:0000313" key="8">
    <source>
        <dbReference type="Proteomes" id="UP001597097"/>
    </source>
</evidence>
<feature type="domain" description="Carrier" evidence="6">
    <location>
        <begin position="2000"/>
        <end position="2074"/>
    </location>
</feature>
<reference evidence="8" key="1">
    <citation type="journal article" date="2019" name="Int. J. Syst. Evol. Microbiol.">
        <title>The Global Catalogue of Microorganisms (GCM) 10K type strain sequencing project: providing services to taxonomists for standard genome sequencing and annotation.</title>
        <authorList>
            <consortium name="The Broad Institute Genomics Platform"/>
            <consortium name="The Broad Institute Genome Sequencing Center for Infectious Disease"/>
            <person name="Wu L."/>
            <person name="Ma J."/>
        </authorList>
    </citation>
    <scope>NUCLEOTIDE SEQUENCE [LARGE SCALE GENOMIC DNA]</scope>
    <source>
        <strain evidence="8">CGMCC 1.15399</strain>
    </source>
</reference>
<keyword evidence="3" id="KW-0597">Phosphoprotein</keyword>
<evidence type="ECO:0000259" key="6">
    <source>
        <dbReference type="PROSITE" id="PS50075"/>
    </source>
</evidence>
<evidence type="ECO:0000256" key="5">
    <source>
        <dbReference type="ARBA" id="ARBA00023194"/>
    </source>
</evidence>
<dbReference type="Gene3D" id="3.30.559.30">
    <property type="entry name" value="Nonribosomal peptide synthetase, condensation domain"/>
    <property type="match status" value="6"/>
</dbReference>
<evidence type="ECO:0000256" key="1">
    <source>
        <dbReference type="ARBA" id="ARBA00001957"/>
    </source>
</evidence>
<dbReference type="NCBIfam" id="TIGR01733">
    <property type="entry name" value="AA-adenyl-dom"/>
    <property type="match status" value="5"/>
</dbReference>
<dbReference type="Gene3D" id="3.30.300.30">
    <property type="match status" value="5"/>
</dbReference>
<dbReference type="InterPro" id="IPR001242">
    <property type="entry name" value="Condensation_dom"/>
</dbReference>
<dbReference type="CDD" id="cd05930">
    <property type="entry name" value="A_NRPS"/>
    <property type="match status" value="3"/>
</dbReference>
<dbReference type="PROSITE" id="PS00455">
    <property type="entry name" value="AMP_BINDING"/>
    <property type="match status" value="4"/>
</dbReference>
<dbReference type="InterPro" id="IPR010060">
    <property type="entry name" value="NRPS_synth"/>
</dbReference>
<dbReference type="SUPFAM" id="SSF52777">
    <property type="entry name" value="CoA-dependent acyltransferases"/>
    <property type="match status" value="12"/>
</dbReference>
<dbReference type="InterPro" id="IPR025110">
    <property type="entry name" value="AMP-bd_C"/>
</dbReference>
<dbReference type="RefSeq" id="WP_378619234.1">
    <property type="nucleotide sequence ID" value="NZ_JBHUCM010000001.1"/>
</dbReference>
<dbReference type="CDD" id="cd19543">
    <property type="entry name" value="DCL_NRPS"/>
    <property type="match status" value="1"/>
</dbReference>
<sequence length="5614" mass="610318">MTLDAKQELLRRRLRGESVAVRRPVVRPEGPVPLSSAQRRMWFLDQLEPGSIEYAMPMPMRIRGPLDKAALGAALDALLARHEVLRTRLVSIDGVPQQVIDPPGPFALSRVDVSGLPDPYRAAVETAASDLAVPFDLAAGPLIRGTLISLAPDDHVLALNLHHVVCDDWSIGILKHELTTVYNAFRVGGPSSLKPLTSQYADYAFWQKSWLDSERAAADLAWWRDRLAGAPELELPADRARPGVRSVSGGEVKFTVPPATVERLRAIARAGDSTLFMTLFSAYAVLLSRYSGQEDVVVGTPVANRDRAETQDLIGLFLNMLVFRADLSGDPDFTELVSRVRAMALAAYDHQNVPFENIVDALVPTRDRSRTPLFQVLFSYTMSDAAEVNLDEVSIGDFELDDTTAKFDLTLMFIEGEESLVGRFEYSTELFEHDTVERMAGHLMTVLEAVAESPGRPLSQVSMITADERGKLLGGASGEVMPVPAGGVHELVAGRPDAVAVRYGDTALTYAELDTRAAHLAGHLRTLGVQRETVVGLCLPRGLDLLVSMLAVWKAGGAYLPLDPDFPAERLTYMLTDSQAHVLVTDHATGLHAPNTLYLDDPLPHTEPCTTAALPGQAAYMIYTSGSTGRPKGVVISHTNLANFLTSMANAPGLANTDTLLSVTTPGFDIAGLELFLPLTTGAQVVIADATTTRTPDALARLIDTSGATVMQATPATWQLLTHNHWPGNRRLRALSGGEALPPDLADALHERTAELWNLYGPTETTIWSTRQHHTPNTDITLGQPIANTDLHLLDTHLSPVPIGVPGELHIGGAGLARGYHHRPALTAERFIAAPDGTRLYRTGDQVRRRADGQLDFLGRTDHQIKLRGHRIEPAEIQHTLTTHPAITTAVVTLHEQRLIAYLVPTDQARGIPATAELREFLRGSLPDYMIPGVFVELADLPRTPNGKLDRAALPAPDSHPADLYQPPVTPAEEVVAGVWAQVLGLARVGVTTNFFELGGHSLAAVQVVSRLREAFQCELELAALFDHPTVRELSVLVDAAASGVMAPPIRRADRDGELPLSFAQQRLWFLDQLEPGSAEYNVPVSYVLRGELDVAALRATLDALVERHEVLRTRLVAVAGAARQVVDPPARFELRAADLSGEADPLDRAQKLFTIEAGMPFDLAAGPLLRARLFRLGNGLHLLSLVTHHIVSDDWSADIFHHELTTLYSAFLEDGPSPLPPLPVQYADYAVWQRTWLTNDVLKRQLDYWRDRLAGAPVLDLPTDRPRPAVRSSAGDQLELRVPKSVLEGVRGVAQASGVTTFMTLLSAVMVLLGRYAAQDDVVVGTPIANRGRSETEGLIGFFLNTLVLRADLSDDPTFRGLLSQVRDTALAAYAHQDLPFEQLVDELQPVRDRSRHPLFQVMVSHGKSGAETGFAGLESERLITPMTTSRFDLTLAFSEGDDDLTCFLNYSTALFDRATVRRLSGHLLELLTAIAADPGRHLSRLPILTGEETHRLAAWNDTVTPVAETPAAELIAARAAARPDTIAVVDGDRCLTFGELDRRANRLAHHLRAIGVGAESVVGLRLERGIGMVVSMLAVWKAGAAYLPLDPEYPADRLAYMIDDSRADVLITDDDLGEHAAKLLRLDDPLIERCPDTAPEVTVLPGQTAYLIYTSGSTGRPKGVQVTQHGLTNLVTTMGPVLRVSEDSTVLQFASISFDAAVWEIAIALVAGARVVVTDAEQRAEPERLARLMREQGVSVGTLPPSLLAGVDPDDVPRLSTLVSAGERLDPEVALAWSARHGLVNAYGPTETTVCATITPFGGDPAAIGSAIPNTRVHVLDRQLNPLPVGVPGELYVGGEQLARGYLRRPALTAERFVAAPGGARTYRTGDLVRWRPDGQLDFLGRTDHQVKVRGHRIEPAEIEQALVRHPGVNAALVCPYGEAGERRLAAYLIPADLAEGIPTPADLRAHLRLTLPGYMVPAAFVELAAFPLTPNGKLDRAALPAPDATRPELDYRQPSGPVEGELAGIWAELLGLDRVGVADNFFDLGGDSIVSIQAVARARARGLHFTPAQLFEHQTIASLAPLVTHRSAADADDGPVLGEFPLTPIQQWFFAQELPEPALFSQSVVLESPTPIDEDALRTAVDALMRHHDALRTRYVRYDGGWVGRNDAAEPKTPLLVVPVGDDVEERARQAQTGLDLENGPLASFVLFEREEGGPLLLVVVHHLAFDGVSWPILLEDLNLAYGQAERGEPVQLAPKTTSFKRWAERLAELARSPEVLAEIDYWRTVMAAPRALPRDLDGVNASDSAARTAVTLGAGRTAQLLYEVPPVYRTQVNDVLLTALGDALTTWTGKASVLVDLEGHGREDVGADIDLSRTVGWFTSLYPVALSRTDDPGAALRRTKEQLRAVPRRGLGHGLLRHLAGRLDGPVPEVSFNYFGQTSDEAGGLGPFRPSGAALGTPLSPGGERSHLIEINSFVANGELTFVWTYSDQVHEEETVARLARDVLRALEELIDHCRAPGAGGRTPSDFPLAGLDQVALDRVQAAVKTPIEDLYPLTALQQGMLFHTRLAPSSGVYWVQNGMLLDGPLDRRALERAWELTFERHAVLRGTVVWADLPVPLSVVSRTVPIPMDYLDWSALDAEAQDAAMDAFLAADRGRGADFGQPTLVRITLIRLNERSHQLLWCYHHLLLDGWSVPIVVSELLDAYEAYRTGGQPNLPASPRPFRDHVAWCVAQDLGEAETYWRERLRGLTAPTTLQVGRGTGPEGWSEHAEALSLRTTTALTELARRHRLTLNTLVQGTWALLLSAYSGEDDVLFGTTTSGRGDQNDGVESMVGLLINTIPARIKVDHGERVMPWLRRVQKEQSQARNYEHTPLVQIKSWSELPAEQPLFETLFVFESYPVDGLNQDVADLRLGDNFSLEQANYPLIAVIAPQDELSVRLVYDRSRYDGDAIERLGGHLMELLTAIAEDPGRRVDELPLITGADRGRLAAVNDTETAVPDGTLPVLIAARAAACPDRPALSDEARTLSYAQVEARANQQAHHLLAMGVGRETIVGLCLPRGVDMIVAILAVWKAGAAYLPLDPDYPADRLSYMLSDSHAELLVTAGDLTRPLDAGDLPVITLDDPVLDTRPATTPEVAILPDQAAYLIYTSGSTDRPKGVVVSHRNLAAVVHAERDDMDVTPADTTLQLASFSFDVAGSEVFPALAGGAHIVIPDALTRRSAPDLQRLLRDRAITIGHIPPTVLQHLDPTTLPALRVLATGGEPCPPDVARAWSAGRRFINAYGPTETTICAVNASDPDTSTALPIGTPIPNARAHVLHRHLIPVPAGVPGELYIGGAGVARGYHRRPVLTAERFVAGPDGSRLYRTGDLVRWRGDGQLDFLGRTDHQIKLRGHRIEPAEIEHALTSHPAVATAHVIAHQQRLVAYLIPSEKPIPPINELRDHLRTSLPDHMIPAIFIELAAFPLTPNGKIDRAALPTPSTDHSDTYQPPTTLTEELLAGIWSDLLGVERVGVTDDFFALGGHSLLATQVVSRVRALFGAEIGLADVFDRPTIAGLAAVVVNSTVAQAPPPIVPVSRAQRLPLSFAQQRLWFLAQLDPASVEYNVPSPIPLPAALDVAALRAALATLVERHEVLRTRLVADADGVPWQIIDPPSGFDLPLVDLTDQADPSQAARAWVTSDTAKPFVLDTGPLIRGSLLRLAGDEHLLTLCMHHIVADEWSAKIFHDELTTLYEAFRTGRPNPLPPLTVQYADFAVWQRAWLTGSVLDEQLGYWRGQLANPPVLDLPTDRPRPAVRSTDGAAITFQLDTEVARRLQEISRRHGATMFMTLLTAYTVLLHTYTGQDDLIIGTPVANRNHAETEPLIGFFVNTLALRANVGGDPTFADLLAHIRGTALAAYTHQDLPFEQLIDDLAVDRDRSNTPLVQTLFDYTTTLASQAPLASPDEPLPVKFDLSLSMEPATDGALLGSIQYSTALFDRSTIERLADHFQQLLAVITDAPDTRLSSLPSLSSADERSLTTWNDTRGPVPAVAGIHELITPHAGTCPDTIAVALDAATLTYGQLETRANQLAHHLLALGLEREDVVGVCLPRGLDLIVAMLAIWKAGAVYLPLDPDHPADRLGYMLDDSGAGLLITTEGTIAGLPIVSPRDPDVASQPSTPPEVATLPGQAAYLIYTSGSTGRPKGVLIPHTGLINRITWMQNTYQLTTHDHVLHKTPTTFDVSLWELTWPLTTGARMILATPGRHADPQYLARLIDDQAITITHFVPSLFHHFTHHDWPSLLPTLRLVICSGEALNGHDVAHFHTRHPTATVANLYGPTEASIDVTAYTCPRLPTTTNPPIGSPITNSRLHVLDPHLNPVPVGVPGDLYIAGIGLARGYHHRPALTAERFIAAPGGERLYRTGDQARWSRDGTIHYLGRNDYQLKLRGNRIEPAEIEHTLTEHPAITAALVALHEQRLIAYLVPADAGIPATGELRQYLLQTLPDYMVPAAFIELAAFPLTLNGKIDRTALPAPDGSRPELDGTYQPPTTPTEELLATIWADLLGLDQVGTTDNFFDLGGHSLLATQAVSRTRTTFGIEISLAELFDHPTVGELAAVVDAGAGADQAPPAIVAVPRDQQLPLSFAQQRLWFLDQLNPGSAEYNIPSPITLAGELDVNALRVALDTLVERHEVLRTRLVADGEGVPWQVIDPPSAFELPLVDLTGQPDQAAHRWLADDSAIPFDLANGPLIRGSLLRLADDEHILALCMHHIVSDEWSADILGRELQALYEAFRSGQPDPLTPLPVQYADFAVWQREWLAGPVLEDQLGYWRAQLADPPVLDLPTDRPRAAVRTTDGAAVTFRLDTETTRRLQEISRQNASTMFMTLLAAYATLLGKYTGQGDLIVGTPVANRNHGETEQLIGFFVNTLALRTDLRDDPTFTDLLAQTRATALAAYTHQDVPFEQLIDELAVTRDRSQTPLVQTLFNYTTTAGESSSSIDSLPAKFDLSLTMGSTADGDLVGSIQYSTALFDEATIRRMIGHLTELLTAITTDPDRHLSALPILTPNERQQLTVEWTTELPQVTGIHELITGQPDAPAVIYDDTTLTYGQLETRANQLAHHLLGLGLQREGVVGLCLPRSTDMIVAILAIWKAGGIYLPLDPDYPTDRLTYMLTDSGADLLISHTAVPGIPTVDLDDPAIDAAPSHSPDTVIHPDQAAYLIYTSGSTGRPKAVQATHTSAINLATTMRPLFAIDHTSNVLQFASFSFDAAILDITVTLTTGATLIIATPQQRTHPDHLTQLINRHHITTASIVPSLLATLNPDTTTLNTLILGAERLTAQLADTWAPHLTLHNTYGPTETTVITTTTPPLAASGGMPAIGSPLPNTHTHVLDQHLNPVPIGVAGELHIGGTGLARGYHRRPALTAQHFIAAPEGQRLYRTGDQAHWRADGQLHFLTRTDHQIKLRGYRIEPGEIEHALTEHPAITTALVTLHEQHLIAYLVPGEEPIPPVNELRDHLRTSLPDHMIPTTYIELAAFPLTPNGKIDRTALPTPDGSRLATYQPPTTPTEELLAAIWADLLHLDQIGTTDNFFELGGHSLLATQAITRTRTTFGIEITLAELFDHPTISELAEHINQSIIGLQEYEEFEI</sequence>
<accession>A0ABW4FYF8</accession>
<dbReference type="InterPro" id="IPR020845">
    <property type="entry name" value="AMP-binding_CS"/>
</dbReference>
<feature type="domain" description="Carrier" evidence="6">
    <location>
        <begin position="967"/>
        <end position="1042"/>
    </location>
</feature>
<dbReference type="PANTHER" id="PTHR45527">
    <property type="entry name" value="NONRIBOSOMAL PEPTIDE SYNTHETASE"/>
    <property type="match status" value="1"/>
</dbReference>
<dbReference type="SUPFAM" id="SSF47336">
    <property type="entry name" value="ACP-like"/>
    <property type="match status" value="5"/>
</dbReference>
<keyword evidence="8" id="KW-1185">Reference proteome</keyword>
<dbReference type="InterPro" id="IPR010071">
    <property type="entry name" value="AA_adenyl_dom"/>
</dbReference>
<dbReference type="CDD" id="cd19531">
    <property type="entry name" value="LCL_NRPS-like"/>
    <property type="match status" value="4"/>
</dbReference>
<evidence type="ECO:0000313" key="7">
    <source>
        <dbReference type="EMBL" id="MFD1535419.1"/>
    </source>
</evidence>
<dbReference type="InterPro" id="IPR045851">
    <property type="entry name" value="AMP-bd_C_sf"/>
</dbReference>
<dbReference type="InterPro" id="IPR009081">
    <property type="entry name" value="PP-bd_ACP"/>
</dbReference>
<dbReference type="SMART" id="SM00823">
    <property type="entry name" value="PKS_PP"/>
    <property type="match status" value="5"/>
</dbReference>
<dbReference type="SUPFAM" id="SSF56801">
    <property type="entry name" value="Acetyl-CoA synthetase-like"/>
    <property type="match status" value="5"/>
</dbReference>
<organism evidence="7 8">
    <name type="scientific">Nonomuraea guangzhouensis</name>
    <dbReference type="NCBI Taxonomy" id="1291555"/>
    <lineage>
        <taxon>Bacteria</taxon>
        <taxon>Bacillati</taxon>
        <taxon>Actinomycetota</taxon>
        <taxon>Actinomycetes</taxon>
        <taxon>Streptosporangiales</taxon>
        <taxon>Streptosporangiaceae</taxon>
        <taxon>Nonomuraea</taxon>
    </lineage>
</organism>
<keyword evidence="2" id="KW-0596">Phosphopantetheine</keyword>
<dbReference type="Pfam" id="PF13193">
    <property type="entry name" value="AMP-binding_C"/>
    <property type="match status" value="5"/>
</dbReference>
<dbReference type="PROSITE" id="PS00012">
    <property type="entry name" value="PHOSPHOPANTETHEINE"/>
    <property type="match status" value="3"/>
</dbReference>
<evidence type="ECO:0000256" key="4">
    <source>
        <dbReference type="ARBA" id="ARBA00022737"/>
    </source>
</evidence>
<evidence type="ECO:0000256" key="3">
    <source>
        <dbReference type="ARBA" id="ARBA00022553"/>
    </source>
</evidence>
<dbReference type="CDD" id="cd17646">
    <property type="entry name" value="A_NRPS_AB3403-like"/>
    <property type="match status" value="1"/>
</dbReference>
<dbReference type="Gene3D" id="3.30.559.10">
    <property type="entry name" value="Chloramphenicol acetyltransferase-like domain"/>
    <property type="match status" value="6"/>
</dbReference>
<dbReference type="NCBIfam" id="NF004282">
    <property type="entry name" value="PRK05691.1"/>
    <property type="match status" value="4"/>
</dbReference>
<evidence type="ECO:0000256" key="2">
    <source>
        <dbReference type="ARBA" id="ARBA00022450"/>
    </source>
</evidence>
<feature type="domain" description="Carrier" evidence="6">
    <location>
        <begin position="3477"/>
        <end position="3552"/>
    </location>
</feature>